<proteinExistence type="inferred from homology"/>
<evidence type="ECO:0000259" key="8">
    <source>
        <dbReference type="Pfam" id="PF02879"/>
    </source>
</evidence>
<dbReference type="EMBL" id="LAZR01009795">
    <property type="protein sequence ID" value="KKM70558.1"/>
    <property type="molecule type" value="Genomic_DNA"/>
</dbReference>
<reference evidence="10" key="1">
    <citation type="journal article" date="2015" name="Nature">
        <title>Complex archaea that bridge the gap between prokaryotes and eukaryotes.</title>
        <authorList>
            <person name="Spang A."/>
            <person name="Saw J.H."/>
            <person name="Jorgensen S.L."/>
            <person name="Zaremba-Niedzwiedzka K."/>
            <person name="Martijn J."/>
            <person name="Lind A.E."/>
            <person name="van Eijk R."/>
            <person name="Schleper C."/>
            <person name="Guy L."/>
            <person name="Ettema T.J."/>
        </authorList>
    </citation>
    <scope>NUCLEOTIDE SEQUENCE</scope>
</reference>
<dbReference type="SUPFAM" id="SSF55957">
    <property type="entry name" value="Phosphoglucomutase, C-terminal domain"/>
    <property type="match status" value="1"/>
</dbReference>
<accession>A0A0F9JLM3</accession>
<evidence type="ECO:0000259" key="7">
    <source>
        <dbReference type="Pfam" id="PF02878"/>
    </source>
</evidence>
<dbReference type="GO" id="GO:0006166">
    <property type="term" value="P:purine ribonucleoside salvage"/>
    <property type="evidence" value="ECO:0007669"/>
    <property type="project" value="TreeGrafter"/>
</dbReference>
<dbReference type="PROSITE" id="PS00710">
    <property type="entry name" value="PGM_PMM"/>
    <property type="match status" value="1"/>
</dbReference>
<feature type="domain" description="Alpha-D-phosphohexomutase alpha/beta/alpha" evidence="8">
    <location>
        <begin position="434"/>
        <end position="535"/>
    </location>
</feature>
<protein>
    <recommendedName>
        <fullName evidence="11">Phosphoglucomutase</fullName>
    </recommendedName>
</protein>
<feature type="domain" description="Alpha-D-phosphohexomutase alpha/beta/alpha" evidence="9">
    <location>
        <begin position="547"/>
        <end position="666"/>
    </location>
</feature>
<dbReference type="InterPro" id="IPR005846">
    <property type="entry name" value="A-D-PHexomutase_a/b/a-III"/>
</dbReference>
<dbReference type="GO" id="GO:0008973">
    <property type="term" value="F:phosphopentomutase activity"/>
    <property type="evidence" value="ECO:0007669"/>
    <property type="project" value="TreeGrafter"/>
</dbReference>
<evidence type="ECO:0000313" key="10">
    <source>
        <dbReference type="EMBL" id="KKM70558.1"/>
    </source>
</evidence>
<dbReference type="Gene3D" id="3.30.310.50">
    <property type="entry name" value="Alpha-D-phosphohexomutase, C-terminal domain"/>
    <property type="match status" value="1"/>
</dbReference>
<dbReference type="SUPFAM" id="SSF53738">
    <property type="entry name" value="Phosphoglucomutase, first 3 domains"/>
    <property type="match status" value="3"/>
</dbReference>
<dbReference type="InterPro" id="IPR005845">
    <property type="entry name" value="A-D-PHexomutase_a/b/a-II"/>
</dbReference>
<comment type="cofactor">
    <cofactor evidence="1">
        <name>Mg(2+)</name>
        <dbReference type="ChEBI" id="CHEBI:18420"/>
    </cofactor>
</comment>
<evidence type="ECO:0000256" key="5">
    <source>
        <dbReference type="ARBA" id="ARBA00022842"/>
    </source>
</evidence>
<evidence type="ECO:0000256" key="6">
    <source>
        <dbReference type="ARBA" id="ARBA00023235"/>
    </source>
</evidence>
<dbReference type="CDD" id="cd05799">
    <property type="entry name" value="PGM2"/>
    <property type="match status" value="1"/>
</dbReference>
<organism evidence="10">
    <name type="scientific">marine sediment metagenome</name>
    <dbReference type="NCBI Taxonomy" id="412755"/>
    <lineage>
        <taxon>unclassified sequences</taxon>
        <taxon>metagenomes</taxon>
        <taxon>ecological metagenomes</taxon>
    </lineage>
</organism>
<dbReference type="InterPro" id="IPR005844">
    <property type="entry name" value="A-D-PHexomutase_a/b/a-I"/>
</dbReference>
<dbReference type="InterPro" id="IPR036900">
    <property type="entry name" value="A-D-PHexomutase_C_sf"/>
</dbReference>
<dbReference type="AlphaFoldDB" id="A0A0F9JLM3"/>
<dbReference type="InterPro" id="IPR016055">
    <property type="entry name" value="A-D-PHexomutase_a/b/a-I/II/III"/>
</dbReference>
<dbReference type="GO" id="GO:0000287">
    <property type="term" value="F:magnesium ion binding"/>
    <property type="evidence" value="ECO:0007669"/>
    <property type="project" value="InterPro"/>
</dbReference>
<dbReference type="Pfam" id="PF02878">
    <property type="entry name" value="PGM_PMM_I"/>
    <property type="match status" value="1"/>
</dbReference>
<feature type="domain" description="Alpha-D-phosphohexomutase alpha/beta/alpha" evidence="7">
    <location>
        <begin position="271"/>
        <end position="408"/>
    </location>
</feature>
<dbReference type="Pfam" id="PF02880">
    <property type="entry name" value="PGM_PMM_III"/>
    <property type="match status" value="1"/>
</dbReference>
<evidence type="ECO:0000259" key="9">
    <source>
        <dbReference type="Pfam" id="PF02880"/>
    </source>
</evidence>
<dbReference type="PANTHER" id="PTHR45745:SF1">
    <property type="entry name" value="PHOSPHOGLUCOMUTASE 2B-RELATED"/>
    <property type="match status" value="1"/>
</dbReference>
<name>A0A0F9JLM3_9ZZZZ</name>
<evidence type="ECO:0000256" key="1">
    <source>
        <dbReference type="ARBA" id="ARBA00001946"/>
    </source>
</evidence>
<dbReference type="InterPro" id="IPR016066">
    <property type="entry name" value="A-D-PHexomutase_CS"/>
</dbReference>
<dbReference type="PANTHER" id="PTHR45745">
    <property type="entry name" value="PHOSPHOMANNOMUTASE 45A"/>
    <property type="match status" value="1"/>
</dbReference>
<dbReference type="Gene3D" id="3.40.120.10">
    <property type="entry name" value="Alpha-D-Glucose-1,6-Bisphosphate, subunit A, domain 3"/>
    <property type="match status" value="3"/>
</dbReference>
<keyword evidence="6" id="KW-0413">Isomerase</keyword>
<gene>
    <name evidence="10" type="ORF">LCGC14_1439500</name>
</gene>
<comment type="caution">
    <text evidence="10">The sequence shown here is derived from an EMBL/GenBank/DDBJ whole genome shotgun (WGS) entry which is preliminary data.</text>
</comment>
<keyword evidence="5" id="KW-0460">Magnesium</keyword>
<evidence type="ECO:0000256" key="2">
    <source>
        <dbReference type="ARBA" id="ARBA00010231"/>
    </source>
</evidence>
<keyword evidence="3" id="KW-0597">Phosphoprotein</keyword>
<keyword evidence="4" id="KW-0479">Metal-binding</keyword>
<evidence type="ECO:0008006" key="11">
    <source>
        <dbReference type="Google" id="ProtNLM"/>
    </source>
</evidence>
<comment type="similarity">
    <text evidence="2">Belongs to the phosphohexose mutase family.</text>
</comment>
<dbReference type="Pfam" id="PF02879">
    <property type="entry name" value="PGM_PMM_II"/>
    <property type="match status" value="1"/>
</dbReference>
<evidence type="ECO:0000256" key="3">
    <source>
        <dbReference type="ARBA" id="ARBA00022553"/>
    </source>
</evidence>
<evidence type="ECO:0000256" key="4">
    <source>
        <dbReference type="ARBA" id="ARBA00022723"/>
    </source>
</evidence>
<dbReference type="GO" id="GO:0005975">
    <property type="term" value="P:carbohydrate metabolic process"/>
    <property type="evidence" value="ECO:0007669"/>
    <property type="project" value="InterPro"/>
</dbReference>
<feature type="non-terminal residue" evidence="10">
    <location>
        <position position="1"/>
    </location>
</feature>
<sequence>PTAVRPDAHLVAAVQNGIAIVLHVRAGGAVGNRQVHLRLARAVARLPALVIHPVRALAHDQARVVRAMAVKSGGGVAGQEHGVAFEALPRTIGAVRHGNADARLGSAVSAFVRERLRHGGVEQVVLAAGDKDRRGEHTVGIPRAFVADGHGLGCLGPREAIGAGRVPDGCKIAARVVRRLRVPHVIRLANLDDGARVASRYARLVGNRIAVGKAVKAGKGVGVCHAGVLSAKKRIQTWLEGPFDDETKNEIKKLLKENSKELVNAFSDTLTFGTGGIRAKMGIGTNRLNKYTIAIATQALSNYILSQKSKDPSVLIGFDNRQNSKLFAFEASKVLAANKIKVYLLKELRPTPIVSFGCRFKNCISAIMITASHNPKEYNGYKVYWKDGGQVLPPHDTGIIAEYNKIDSIEKVKLLDTIEHPLIEFILEETDKAYTKNLFSLELFKNKIENPNLKIVYSNFHGTGITLTPKCLNELGFKDIFIVKEQEAIDPNFTNAPKPNPEEKESLELGIRYLKEKNADIFIATDPDADRVGAVINHENTPYILTGNELSCIMLNYLCKKKSLYSKTAAIKTIVTTELFTRISEHYDIHSIDVLTGFKYIAEKIHEFEVDNSFEFIFGAEESLGYLIHTFARDKDAISASLLIAKIALDAKKENKTLIDLLYDLYQTHGIYREKQASIAFEPTLENFEKMKKLMQRLKENPPKTIANETVAFIDDYKTSETLDLQTQTKTILELPSSDVLRFWLADNSKIVIRPSGTEPKVKIYVGVQELNITDLKNDIKKCDMHLDVLIDAIELEMKS</sequence>